<dbReference type="OrthoDB" id="3255924at2759"/>
<feature type="compositionally biased region" description="Low complexity" evidence="1">
    <location>
        <begin position="292"/>
        <end position="345"/>
    </location>
</feature>
<sequence length="600" mass="62982">MPSLPLDDPSPDGHTDPTLSWSDTISIAFSSCLSTTVSSTSACIPCLHRAQSDDSLNNHGSSASHPPHLAGTINRIPRARPDELEGLLESDSDVERVSMHSNFGRGRKRANRKKNKKITLFGFDLFGKRRQAVPVKLSGEDDALYGVGQGEEEQTSAIPEASADGEGGDGEARAGEEGNSTRAITTPRKKRQDSRTPRSLSNTSSLFHPDPDAAPLSPSVIAELSQSIPPTPQTELESLPTSSKKSKSKSKKSSSSSSKDTRDKLERERLHLERLKQQGVLPEDAGGEEFEGFQGSGSMAPPAALGRLRSGSASSSSGSGSGSRSQSGTASRSGSGSRARSSSLRQIPRAVQEEEFGDFVDVPRDSVPSVPEEDEDAVDLDGGMYTGSGRRSYAAKRASSRGSGSVLSDERSPTKDPLQRMHSRTRSSSASSSSRGGEGTRFAGQRSVPGTPLANEVSFDPLSTSQFAEVPMAKPKVKKSKSKSSRTTTSSRTSQSPSIASPISPSFADSPTIHVEQGLGFFDAEDMLPPATVLAKPPRRERAASRTGGSDAGSSGLGESERSKGFPSTGFGKARRATGASERDAVAFLGAKGDGSAGGI</sequence>
<feature type="compositionally biased region" description="Basic and acidic residues" evidence="1">
    <location>
        <begin position="259"/>
        <end position="276"/>
    </location>
</feature>
<accession>A0A8H6MDE2</accession>
<feature type="compositionally biased region" description="Low complexity" evidence="1">
    <location>
        <begin position="426"/>
        <end position="435"/>
    </location>
</feature>
<gene>
    <name evidence="2" type="ORF">DFP72DRAFT_58108</name>
</gene>
<protein>
    <submittedName>
        <fullName evidence="2">Uncharacterized protein</fullName>
    </submittedName>
</protein>
<name>A0A8H6MDE2_9AGAR</name>
<feature type="compositionally biased region" description="Polar residues" evidence="1">
    <location>
        <begin position="197"/>
        <end position="206"/>
    </location>
</feature>
<feature type="region of interest" description="Disordered" evidence="1">
    <location>
        <begin position="54"/>
        <end position="73"/>
    </location>
</feature>
<dbReference type="EMBL" id="JACGCI010000011">
    <property type="protein sequence ID" value="KAF6761001.1"/>
    <property type="molecule type" value="Genomic_DNA"/>
</dbReference>
<feature type="compositionally biased region" description="Polar residues" evidence="1">
    <location>
        <begin position="54"/>
        <end position="64"/>
    </location>
</feature>
<evidence type="ECO:0000313" key="3">
    <source>
        <dbReference type="Proteomes" id="UP000521943"/>
    </source>
</evidence>
<dbReference type="AlphaFoldDB" id="A0A8H6MDE2"/>
<feature type="compositionally biased region" description="Basic residues" evidence="1">
    <location>
        <begin position="475"/>
        <end position="484"/>
    </location>
</feature>
<keyword evidence="3" id="KW-1185">Reference proteome</keyword>
<feature type="compositionally biased region" description="Polar residues" evidence="1">
    <location>
        <begin position="224"/>
        <end position="241"/>
    </location>
</feature>
<proteinExistence type="predicted"/>
<feature type="compositionally biased region" description="Basic and acidic residues" evidence="1">
    <location>
        <begin position="408"/>
        <end position="419"/>
    </location>
</feature>
<feature type="region of interest" description="Disordered" evidence="1">
    <location>
        <begin position="147"/>
        <end position="512"/>
    </location>
</feature>
<comment type="caution">
    <text evidence="2">The sequence shown here is derived from an EMBL/GenBank/DDBJ whole genome shotgun (WGS) entry which is preliminary data.</text>
</comment>
<feature type="compositionally biased region" description="Low complexity" evidence="1">
    <location>
        <begin position="387"/>
        <end position="405"/>
    </location>
</feature>
<feature type="compositionally biased region" description="Low complexity" evidence="1">
    <location>
        <begin position="485"/>
        <end position="511"/>
    </location>
</feature>
<dbReference type="Proteomes" id="UP000521943">
    <property type="component" value="Unassembled WGS sequence"/>
</dbReference>
<feature type="region of interest" description="Disordered" evidence="1">
    <location>
        <begin position="530"/>
        <end position="581"/>
    </location>
</feature>
<organism evidence="2 3">
    <name type="scientific">Ephemerocybe angulata</name>
    <dbReference type="NCBI Taxonomy" id="980116"/>
    <lineage>
        <taxon>Eukaryota</taxon>
        <taxon>Fungi</taxon>
        <taxon>Dikarya</taxon>
        <taxon>Basidiomycota</taxon>
        <taxon>Agaricomycotina</taxon>
        <taxon>Agaricomycetes</taxon>
        <taxon>Agaricomycetidae</taxon>
        <taxon>Agaricales</taxon>
        <taxon>Agaricineae</taxon>
        <taxon>Psathyrellaceae</taxon>
        <taxon>Ephemerocybe</taxon>
    </lineage>
</organism>
<evidence type="ECO:0000313" key="2">
    <source>
        <dbReference type="EMBL" id="KAF6761001.1"/>
    </source>
</evidence>
<reference evidence="2 3" key="1">
    <citation type="submission" date="2020-07" db="EMBL/GenBank/DDBJ databases">
        <title>Comparative genomics of pyrophilous fungi reveals a link between fire events and developmental genes.</title>
        <authorList>
            <consortium name="DOE Joint Genome Institute"/>
            <person name="Steindorff A.S."/>
            <person name="Carver A."/>
            <person name="Calhoun S."/>
            <person name="Stillman K."/>
            <person name="Liu H."/>
            <person name="Lipzen A."/>
            <person name="Pangilinan J."/>
            <person name="Labutti K."/>
            <person name="Bruns T.D."/>
            <person name="Grigoriev I.V."/>
        </authorList>
    </citation>
    <scope>NUCLEOTIDE SEQUENCE [LARGE SCALE GENOMIC DNA]</scope>
    <source>
        <strain evidence="2 3">CBS 144469</strain>
    </source>
</reference>
<evidence type="ECO:0000256" key="1">
    <source>
        <dbReference type="SAM" id="MobiDB-lite"/>
    </source>
</evidence>